<organism evidence="10 11">
    <name type="scientific">Geodia barretti</name>
    <name type="common">Barrett's horny sponge</name>
    <dbReference type="NCBI Taxonomy" id="519541"/>
    <lineage>
        <taxon>Eukaryota</taxon>
        <taxon>Metazoa</taxon>
        <taxon>Porifera</taxon>
        <taxon>Demospongiae</taxon>
        <taxon>Heteroscleromorpha</taxon>
        <taxon>Tetractinellida</taxon>
        <taxon>Astrophorina</taxon>
        <taxon>Geodiidae</taxon>
        <taxon>Geodia</taxon>
    </lineage>
</organism>
<dbReference type="EMBL" id="CASHTH010003074">
    <property type="protein sequence ID" value="CAI8039991.1"/>
    <property type="molecule type" value="Genomic_DNA"/>
</dbReference>
<keyword evidence="3" id="KW-0963">Cytoplasm</keyword>
<evidence type="ECO:0000256" key="3">
    <source>
        <dbReference type="ARBA" id="ARBA00022490"/>
    </source>
</evidence>
<feature type="compositionally biased region" description="Polar residues" evidence="9">
    <location>
        <begin position="117"/>
        <end position="133"/>
    </location>
</feature>
<keyword evidence="4 8" id="KW-0853">WD repeat</keyword>
<dbReference type="Proteomes" id="UP001174909">
    <property type="component" value="Unassembled WGS sequence"/>
</dbReference>
<evidence type="ECO:0000256" key="8">
    <source>
        <dbReference type="PROSITE-ProRule" id="PRU00221"/>
    </source>
</evidence>
<evidence type="ECO:0000313" key="11">
    <source>
        <dbReference type="Proteomes" id="UP001174909"/>
    </source>
</evidence>
<evidence type="ECO:0000256" key="1">
    <source>
        <dbReference type="ARBA" id="ARBA00004123"/>
    </source>
</evidence>
<dbReference type="PANTHER" id="PTHR19855:SF12">
    <property type="entry name" value="WD REPEAT-CONTAINING PROTEIN 37"/>
    <property type="match status" value="1"/>
</dbReference>
<dbReference type="PANTHER" id="PTHR19855">
    <property type="entry name" value="WD40 REPEAT PROTEIN 12, 37"/>
    <property type="match status" value="1"/>
</dbReference>
<dbReference type="PROSITE" id="PS00678">
    <property type="entry name" value="WD_REPEATS_1"/>
    <property type="match status" value="2"/>
</dbReference>
<dbReference type="InterPro" id="IPR019775">
    <property type="entry name" value="WD40_repeat_CS"/>
</dbReference>
<keyword evidence="11" id="KW-1185">Reference proteome</keyword>
<proteinExistence type="predicted"/>
<dbReference type="SMART" id="SM00320">
    <property type="entry name" value="WD40"/>
    <property type="match status" value="3"/>
</dbReference>
<evidence type="ECO:0000256" key="7">
    <source>
        <dbReference type="ARBA" id="ARBA00040954"/>
    </source>
</evidence>
<dbReference type="PROSITE" id="PS50294">
    <property type="entry name" value="WD_REPEATS_REGION"/>
    <property type="match status" value="2"/>
</dbReference>
<dbReference type="GO" id="GO:0005634">
    <property type="term" value="C:nucleus"/>
    <property type="evidence" value="ECO:0007669"/>
    <property type="project" value="UniProtKB-SubCell"/>
</dbReference>
<evidence type="ECO:0000256" key="6">
    <source>
        <dbReference type="ARBA" id="ARBA00023242"/>
    </source>
</evidence>
<protein>
    <recommendedName>
        <fullName evidence="7">WD repeat-containing protein 37</fullName>
    </recommendedName>
</protein>
<dbReference type="AlphaFoldDB" id="A0AA35T3C9"/>
<dbReference type="Gene3D" id="2.130.10.10">
    <property type="entry name" value="YVTN repeat-like/Quinoprotein amine dehydrogenase"/>
    <property type="match status" value="2"/>
</dbReference>
<gene>
    <name evidence="10" type="ORF">GBAR_LOCUS22304</name>
</gene>
<evidence type="ECO:0000256" key="9">
    <source>
        <dbReference type="SAM" id="MobiDB-lite"/>
    </source>
</evidence>
<accession>A0AA35T3C9</accession>
<dbReference type="SUPFAM" id="SSF50978">
    <property type="entry name" value="WD40 repeat-like"/>
    <property type="match status" value="1"/>
</dbReference>
<feature type="repeat" description="WD" evidence="8">
    <location>
        <begin position="39"/>
        <end position="81"/>
    </location>
</feature>
<feature type="repeat" description="WD" evidence="8">
    <location>
        <begin position="169"/>
        <end position="210"/>
    </location>
</feature>
<feature type="repeat" description="WD" evidence="8">
    <location>
        <begin position="82"/>
        <end position="123"/>
    </location>
</feature>
<sequence length="219" mass="23845">MKIKNNTRGQTITQRLKTYTPSKKSRSTLSVEMTQVCVFQGHRDGIWDVAHTRSGPALVGAASADGVALMWDVESGHAILKYIGHTGSVNGLSFHPRDTLCCSVAGDSSAHIWKYSSGTHARQRSSSGNPMDRSTTKHDSSGEERNLSDEDPTVDTPPVATVKQPVRVLTEHRAPVMACDWLADGHQLVTASWDHTAKLWDIESGQIIHSLEGSTFPLS</sequence>
<evidence type="ECO:0000313" key="10">
    <source>
        <dbReference type="EMBL" id="CAI8039991.1"/>
    </source>
</evidence>
<dbReference type="InterPro" id="IPR001680">
    <property type="entry name" value="WD40_rpt"/>
</dbReference>
<comment type="subcellular location">
    <subcellularLocation>
        <location evidence="2">Cytoplasm</location>
    </subcellularLocation>
    <subcellularLocation>
        <location evidence="1">Nucleus</location>
    </subcellularLocation>
</comment>
<name>A0AA35T3C9_GEOBA</name>
<evidence type="ECO:0000256" key="5">
    <source>
        <dbReference type="ARBA" id="ARBA00022737"/>
    </source>
</evidence>
<evidence type="ECO:0000256" key="2">
    <source>
        <dbReference type="ARBA" id="ARBA00004496"/>
    </source>
</evidence>
<dbReference type="InterPro" id="IPR015943">
    <property type="entry name" value="WD40/YVTN_repeat-like_dom_sf"/>
</dbReference>
<dbReference type="Pfam" id="PF00400">
    <property type="entry name" value="WD40"/>
    <property type="match status" value="3"/>
</dbReference>
<keyword evidence="5" id="KW-0677">Repeat</keyword>
<feature type="region of interest" description="Disordered" evidence="9">
    <location>
        <begin position="117"/>
        <end position="162"/>
    </location>
</feature>
<comment type="caution">
    <text evidence="10">The sequence shown here is derived from an EMBL/GenBank/DDBJ whole genome shotgun (WGS) entry which is preliminary data.</text>
</comment>
<reference evidence="10" key="1">
    <citation type="submission" date="2023-03" db="EMBL/GenBank/DDBJ databases">
        <authorList>
            <person name="Steffen K."/>
            <person name="Cardenas P."/>
        </authorList>
    </citation>
    <scope>NUCLEOTIDE SEQUENCE</scope>
</reference>
<feature type="compositionally biased region" description="Basic and acidic residues" evidence="9">
    <location>
        <begin position="134"/>
        <end position="148"/>
    </location>
</feature>
<dbReference type="InterPro" id="IPR036322">
    <property type="entry name" value="WD40_repeat_dom_sf"/>
</dbReference>
<dbReference type="GO" id="GO:0005737">
    <property type="term" value="C:cytoplasm"/>
    <property type="evidence" value="ECO:0007669"/>
    <property type="project" value="UniProtKB-SubCell"/>
</dbReference>
<keyword evidence="6" id="KW-0539">Nucleus</keyword>
<dbReference type="PROSITE" id="PS50082">
    <property type="entry name" value="WD_REPEATS_2"/>
    <property type="match status" value="3"/>
</dbReference>
<evidence type="ECO:0000256" key="4">
    <source>
        <dbReference type="ARBA" id="ARBA00022574"/>
    </source>
</evidence>